<dbReference type="PRINTS" id="PR00344">
    <property type="entry name" value="BCTRLSENSOR"/>
</dbReference>
<protein>
    <recommendedName>
        <fullName evidence="9">Circadian input-output histidine kinase CikA</fullName>
        <ecNumber evidence="3">2.7.13.3</ecNumber>
    </recommendedName>
    <alternativeName>
        <fullName evidence="4">Stage 0 sporulation protein A homolog</fullName>
    </alternativeName>
</protein>
<dbReference type="PANTHER" id="PTHR45339">
    <property type="entry name" value="HYBRID SIGNAL TRANSDUCTION HISTIDINE KINASE J"/>
    <property type="match status" value="1"/>
</dbReference>
<dbReference type="CDD" id="cd17546">
    <property type="entry name" value="REC_hyHK_CKI1_RcsC-like"/>
    <property type="match status" value="1"/>
</dbReference>
<evidence type="ECO:0000256" key="10">
    <source>
        <dbReference type="PROSITE-ProRule" id="PRU00169"/>
    </source>
</evidence>
<dbReference type="EMBL" id="CP060634">
    <property type="protein sequence ID" value="QNM06306.1"/>
    <property type="molecule type" value="Genomic_DNA"/>
</dbReference>
<dbReference type="Pfam" id="PF00072">
    <property type="entry name" value="Response_reg"/>
    <property type="match status" value="1"/>
</dbReference>
<dbReference type="InterPro" id="IPR011006">
    <property type="entry name" value="CheY-like_superfamily"/>
</dbReference>
<dbReference type="SMART" id="SM00387">
    <property type="entry name" value="HATPase_c"/>
    <property type="match status" value="1"/>
</dbReference>
<dbReference type="Pfam" id="PF13426">
    <property type="entry name" value="PAS_9"/>
    <property type="match status" value="1"/>
</dbReference>
<dbReference type="SMART" id="SM00388">
    <property type="entry name" value="HisKA"/>
    <property type="match status" value="1"/>
</dbReference>
<evidence type="ECO:0000259" key="13">
    <source>
        <dbReference type="PROSITE" id="PS50110"/>
    </source>
</evidence>
<name>A0A7G9G674_9FIRM</name>
<evidence type="ECO:0000256" key="11">
    <source>
        <dbReference type="SAM" id="Coils"/>
    </source>
</evidence>
<evidence type="ECO:0000256" key="2">
    <source>
        <dbReference type="ARBA" id="ARBA00006402"/>
    </source>
</evidence>
<dbReference type="SMART" id="SM00448">
    <property type="entry name" value="REC"/>
    <property type="match status" value="1"/>
</dbReference>
<dbReference type="InterPro" id="IPR036097">
    <property type="entry name" value="HisK_dim/P_sf"/>
</dbReference>
<dbReference type="KEGG" id="qdo:H9Q78_03965"/>
<dbReference type="EC" id="2.7.13.3" evidence="3"/>
<feature type="coiled-coil region" evidence="11">
    <location>
        <begin position="480"/>
        <end position="507"/>
    </location>
</feature>
<evidence type="ECO:0000256" key="6">
    <source>
        <dbReference type="ARBA" id="ARBA00022777"/>
    </source>
</evidence>
<dbReference type="InterPro" id="IPR001789">
    <property type="entry name" value="Sig_transdc_resp-reg_receiver"/>
</dbReference>
<evidence type="ECO:0000256" key="5">
    <source>
        <dbReference type="ARBA" id="ARBA00022553"/>
    </source>
</evidence>
<comment type="function">
    <text evidence="8">May play the central regulatory role in sporulation. It may be an element of the effector pathway responsible for the activation of sporulation genes in response to nutritional stress. Spo0A may act in concert with spo0H (a sigma factor) to control the expression of some genes that are critical to the sporulation process.</text>
</comment>
<evidence type="ECO:0000256" key="8">
    <source>
        <dbReference type="ARBA" id="ARBA00024867"/>
    </source>
</evidence>
<keyword evidence="7" id="KW-0902">Two-component regulatory system</keyword>
<evidence type="ECO:0000313" key="15">
    <source>
        <dbReference type="Proteomes" id="UP000515823"/>
    </source>
</evidence>
<comment type="similarity">
    <text evidence="2">In the N-terminal section; belongs to the phytochrome family.</text>
</comment>
<dbReference type="GO" id="GO:0000155">
    <property type="term" value="F:phosphorelay sensor kinase activity"/>
    <property type="evidence" value="ECO:0007669"/>
    <property type="project" value="InterPro"/>
</dbReference>
<dbReference type="SUPFAM" id="SSF55785">
    <property type="entry name" value="PYP-like sensor domain (PAS domain)"/>
    <property type="match status" value="1"/>
</dbReference>
<comment type="catalytic activity">
    <reaction evidence="1">
        <text>ATP + protein L-histidine = ADP + protein N-phospho-L-histidine.</text>
        <dbReference type="EC" id="2.7.13.3"/>
    </reaction>
</comment>
<keyword evidence="6" id="KW-0418">Kinase</keyword>
<dbReference type="InterPro" id="IPR003661">
    <property type="entry name" value="HisK_dim/P_dom"/>
</dbReference>
<feature type="domain" description="Response regulatory" evidence="13">
    <location>
        <begin position="767"/>
        <end position="888"/>
    </location>
</feature>
<evidence type="ECO:0000259" key="12">
    <source>
        <dbReference type="PROSITE" id="PS50109"/>
    </source>
</evidence>
<feature type="modified residue" description="4-aspartylphosphate" evidence="10">
    <location>
        <position position="819"/>
    </location>
</feature>
<dbReference type="InterPro" id="IPR005467">
    <property type="entry name" value="His_kinase_dom"/>
</dbReference>
<dbReference type="Gene3D" id="1.10.287.130">
    <property type="match status" value="1"/>
</dbReference>
<dbReference type="Gene3D" id="3.40.50.2300">
    <property type="match status" value="1"/>
</dbReference>
<keyword evidence="11" id="KW-0175">Coiled coil</keyword>
<dbReference type="InterPro" id="IPR035965">
    <property type="entry name" value="PAS-like_dom_sf"/>
</dbReference>
<dbReference type="Gene3D" id="3.30.565.10">
    <property type="entry name" value="Histidine kinase-like ATPase, C-terminal domain"/>
    <property type="match status" value="1"/>
</dbReference>
<keyword evidence="5 10" id="KW-0597">Phosphoprotein</keyword>
<dbReference type="CDD" id="cd00082">
    <property type="entry name" value="HisKA"/>
    <property type="match status" value="1"/>
</dbReference>
<feature type="domain" description="Histidine kinase" evidence="12">
    <location>
        <begin position="517"/>
        <end position="740"/>
    </location>
</feature>
<dbReference type="CDD" id="cd16922">
    <property type="entry name" value="HATPase_EvgS-ArcB-TorS-like"/>
    <property type="match status" value="1"/>
</dbReference>
<dbReference type="InterPro" id="IPR003594">
    <property type="entry name" value="HATPase_dom"/>
</dbReference>
<dbReference type="InterPro" id="IPR036890">
    <property type="entry name" value="HATPase_C_sf"/>
</dbReference>
<dbReference type="PROSITE" id="PS50110">
    <property type="entry name" value="RESPONSE_REGULATORY"/>
    <property type="match status" value="1"/>
</dbReference>
<evidence type="ECO:0000256" key="7">
    <source>
        <dbReference type="ARBA" id="ARBA00023012"/>
    </source>
</evidence>
<dbReference type="Pfam" id="PF00512">
    <property type="entry name" value="HisKA"/>
    <property type="match status" value="1"/>
</dbReference>
<dbReference type="SMART" id="SM00086">
    <property type="entry name" value="PAC"/>
    <property type="match status" value="3"/>
</dbReference>
<sequence>MSVFTKESQINGHADAAVIVVRKEDNRILFCSEAAKSLVPEAGAGKLYGGLFGKDVETHTASIEWGEEKTPAYVVTAVPGKKGVMKDRQMVMDMTMDALLGKAFDEIVYMNLTRDKIVMVRESGMYEAARQQSREGFEKEFLRTLHSDDRDGFARHFGRENLIREFSAEDAGPVYREGRRIGKDGQYHWISMQALPMTEDESGDRMTVFLLSTIDKRKTLEQETRMMTNSMVSLFGELLLVDMKTGKFIARKSDEAMNSLEEQEDFAQFNRMYGERLVHPDNRKKFFEMFTIPNMRKQIEEGKRQLNMELRRRNSEGEYRWCELIGIVMDNDLSGDYKVFLTFRDIDELRKAQREKKNADTRFVAAVNSFYDTIYEAELNSGYFRFWKQTDDILYDKRASVNLEKHVEWCINTKIHPDYKAAYKEKLDIPSIKKAFECGEKKELSLEVPELCADGKYRWFSVQVQLLYRDEDEIRIMVYVKNIDDARKEEERKNEELREALNLANQASVAKSEFLSRMSHDIRSPMNAILGMTAIAAENLEKPDKIADCLEKIGVSAKFLLSLINDVLDMSRIENGKMELDLKPFDLNGLLEQLTVICEEQSKRKEQEFTVEVSPDVGRRYMGDSLRIQQVLMNLLGNSMKYTKERGHISLRIDRASAEAGREKLVFCVKDDGIGMSKEFRERLFEPFEQEHLEGGRVFEGSGLGLSITQNLVRLMNGQISVESEKDKGSCFIVTVPLERMEDETGEMPARKNRPEPEAKVDFSGKRVLLVEDNELNMEIAKSLLEMKNLLVESAWNGAEAVSVFEHAQPGYFHAVLMDIRMPVMSGLEAASRIRSLDRADAQTIPIIAMTANAFWQEAKKAEEAGINGYLTKPVEPEVLYRTLEKALSGKRLIQPRKEE</sequence>
<dbReference type="PANTHER" id="PTHR45339:SF5">
    <property type="entry name" value="HISTIDINE KINASE"/>
    <property type="match status" value="1"/>
</dbReference>
<keyword evidence="15" id="KW-1185">Reference proteome</keyword>
<dbReference type="InterPro" id="IPR004358">
    <property type="entry name" value="Sig_transdc_His_kin-like_C"/>
</dbReference>
<gene>
    <name evidence="14" type="ORF">H9Q78_03965</name>
</gene>
<dbReference type="Gene3D" id="3.30.450.20">
    <property type="entry name" value="PAS domain"/>
    <property type="match status" value="2"/>
</dbReference>
<dbReference type="PROSITE" id="PS50109">
    <property type="entry name" value="HIS_KIN"/>
    <property type="match status" value="1"/>
</dbReference>
<evidence type="ECO:0000256" key="1">
    <source>
        <dbReference type="ARBA" id="ARBA00000085"/>
    </source>
</evidence>
<dbReference type="Pfam" id="PF02518">
    <property type="entry name" value="HATPase_c"/>
    <property type="match status" value="1"/>
</dbReference>
<dbReference type="SUPFAM" id="SSF55874">
    <property type="entry name" value="ATPase domain of HSP90 chaperone/DNA topoisomerase II/histidine kinase"/>
    <property type="match status" value="1"/>
</dbReference>
<evidence type="ECO:0000256" key="3">
    <source>
        <dbReference type="ARBA" id="ARBA00012438"/>
    </source>
</evidence>
<dbReference type="FunFam" id="3.30.565.10:FF:000010">
    <property type="entry name" value="Sensor histidine kinase RcsC"/>
    <property type="match status" value="1"/>
</dbReference>
<reference evidence="14 15" key="1">
    <citation type="submission" date="2020-08" db="EMBL/GenBank/DDBJ databases">
        <authorList>
            <person name="Liu C."/>
            <person name="Sun Q."/>
        </authorList>
    </citation>
    <scope>NUCLEOTIDE SEQUENCE [LARGE SCALE GENOMIC DNA]</scope>
    <source>
        <strain evidence="14 15">NSJ-38</strain>
    </source>
</reference>
<dbReference type="InterPro" id="IPR000014">
    <property type="entry name" value="PAS"/>
</dbReference>
<dbReference type="SUPFAM" id="SSF52172">
    <property type="entry name" value="CheY-like"/>
    <property type="match status" value="1"/>
</dbReference>
<keyword evidence="6" id="KW-0808">Transferase</keyword>
<proteinExistence type="inferred from homology"/>
<dbReference type="RefSeq" id="WP_249303711.1">
    <property type="nucleotide sequence ID" value="NZ_CP060634.1"/>
</dbReference>
<evidence type="ECO:0000313" key="14">
    <source>
        <dbReference type="EMBL" id="QNM06306.1"/>
    </source>
</evidence>
<evidence type="ECO:0000256" key="9">
    <source>
        <dbReference type="ARBA" id="ARBA00074306"/>
    </source>
</evidence>
<dbReference type="AlphaFoldDB" id="A0A7G9G674"/>
<dbReference type="SUPFAM" id="SSF47384">
    <property type="entry name" value="Homodimeric domain of signal transducing histidine kinase"/>
    <property type="match status" value="1"/>
</dbReference>
<evidence type="ECO:0000256" key="4">
    <source>
        <dbReference type="ARBA" id="ARBA00018672"/>
    </source>
</evidence>
<dbReference type="Proteomes" id="UP000515823">
    <property type="component" value="Chromosome"/>
</dbReference>
<accession>A0A7G9G674</accession>
<dbReference type="InterPro" id="IPR001610">
    <property type="entry name" value="PAC"/>
</dbReference>
<organism evidence="14 15">
    <name type="scientific">Qiania dongpingensis</name>
    <dbReference type="NCBI Taxonomy" id="2763669"/>
    <lineage>
        <taxon>Bacteria</taxon>
        <taxon>Bacillati</taxon>
        <taxon>Bacillota</taxon>
        <taxon>Clostridia</taxon>
        <taxon>Lachnospirales</taxon>
        <taxon>Lachnospiraceae</taxon>
        <taxon>Qiania</taxon>
    </lineage>
</organism>